<dbReference type="Proteomes" id="UP000007015">
    <property type="component" value="Chromosome 2"/>
</dbReference>
<evidence type="ECO:0000313" key="9">
    <source>
        <dbReference type="Proteomes" id="UP000007015"/>
    </source>
</evidence>
<feature type="coiled-coil region" evidence="5">
    <location>
        <begin position="2"/>
        <end position="29"/>
    </location>
</feature>
<organism evidence="8 9">
    <name type="scientific">Oryza sativa subsp. indica</name>
    <name type="common">Rice</name>
    <dbReference type="NCBI Taxonomy" id="39946"/>
    <lineage>
        <taxon>Eukaryota</taxon>
        <taxon>Viridiplantae</taxon>
        <taxon>Streptophyta</taxon>
        <taxon>Embryophyta</taxon>
        <taxon>Tracheophyta</taxon>
        <taxon>Spermatophyta</taxon>
        <taxon>Magnoliopsida</taxon>
        <taxon>Liliopsida</taxon>
        <taxon>Poales</taxon>
        <taxon>Poaceae</taxon>
        <taxon>BOP clade</taxon>
        <taxon>Oryzoideae</taxon>
        <taxon>Oryzeae</taxon>
        <taxon>Oryzinae</taxon>
        <taxon>Oryza</taxon>
        <taxon>Oryza sativa</taxon>
    </lineage>
</organism>
<evidence type="ECO:0000256" key="5">
    <source>
        <dbReference type="SAM" id="Coils"/>
    </source>
</evidence>
<evidence type="ECO:0000259" key="7">
    <source>
        <dbReference type="Pfam" id="PF08640"/>
    </source>
</evidence>
<proteinExistence type="predicted"/>
<keyword evidence="2" id="KW-0698">rRNA processing</keyword>
<sequence length="280" mass="32208">MADAVQYRLERMSDELDDLERRGLFTRAELAEVVRRRRDFEFRLRRRSPLRSDFLDYIAYELRLDALRDLRKRAIIRATPDTTDHDADATDNDSSKKKKKKRNKGKAKKWKKSVSDIAGVLRVLDIYRMATVRYKGDLDLWFRYLEFCRDKRHGRMKQASLPRTFPPSCLILPITSFSILFCAKLALTKNLSSTSPVEWLRADVVMMTECILLCWSGNAPACQAEKQSIQLHGAPPRTWVAKGTRPCRRGPDTTAMAAPSVLCSHPTITVKLLRRGHNIG</sequence>
<feature type="domain" description="U3 small nucleolar RNA-associated protein 6 N-terminal" evidence="7">
    <location>
        <begin position="9"/>
        <end position="81"/>
    </location>
</feature>
<dbReference type="GO" id="GO:0030515">
    <property type="term" value="F:snoRNA binding"/>
    <property type="evidence" value="ECO:0007669"/>
    <property type="project" value="InterPro"/>
</dbReference>
<feature type="region of interest" description="Disordered" evidence="6">
    <location>
        <begin position="82"/>
        <end position="108"/>
    </location>
</feature>
<dbReference type="GO" id="GO:0032040">
    <property type="term" value="C:small-subunit processome"/>
    <property type="evidence" value="ECO:0007669"/>
    <property type="project" value="TreeGrafter"/>
</dbReference>
<dbReference type="GO" id="GO:0034388">
    <property type="term" value="C:Pwp2p-containing subcomplex of 90S preribosome"/>
    <property type="evidence" value="ECO:0007669"/>
    <property type="project" value="TreeGrafter"/>
</dbReference>
<name>A2WZT8_ORYSI</name>
<evidence type="ECO:0000256" key="6">
    <source>
        <dbReference type="SAM" id="MobiDB-lite"/>
    </source>
</evidence>
<dbReference type="InterPro" id="IPR055347">
    <property type="entry name" value="UTP6_N"/>
</dbReference>
<evidence type="ECO:0000313" key="8">
    <source>
        <dbReference type="EMBL" id="EAY84098.1"/>
    </source>
</evidence>
<keyword evidence="4" id="KW-0539">Nucleus</keyword>
<dbReference type="HOGENOM" id="CLU_995312_0_0_1"/>
<dbReference type="STRING" id="39946.A2WZT8"/>
<dbReference type="GO" id="GO:0000462">
    <property type="term" value="P:maturation of SSU-rRNA from tricistronic rRNA transcript (SSU-rRNA, 5.8S rRNA, LSU-rRNA)"/>
    <property type="evidence" value="ECO:0007669"/>
    <property type="project" value="InterPro"/>
</dbReference>
<reference evidence="8 9" key="1">
    <citation type="journal article" date="2005" name="PLoS Biol.">
        <title>The genomes of Oryza sativa: a history of duplications.</title>
        <authorList>
            <person name="Yu J."/>
            <person name="Wang J."/>
            <person name="Lin W."/>
            <person name="Li S."/>
            <person name="Li H."/>
            <person name="Zhou J."/>
            <person name="Ni P."/>
            <person name="Dong W."/>
            <person name="Hu S."/>
            <person name="Zeng C."/>
            <person name="Zhang J."/>
            <person name="Zhang Y."/>
            <person name="Li R."/>
            <person name="Xu Z."/>
            <person name="Li S."/>
            <person name="Li X."/>
            <person name="Zheng H."/>
            <person name="Cong L."/>
            <person name="Lin L."/>
            <person name="Yin J."/>
            <person name="Geng J."/>
            <person name="Li G."/>
            <person name="Shi J."/>
            <person name="Liu J."/>
            <person name="Lv H."/>
            <person name="Li J."/>
            <person name="Wang J."/>
            <person name="Deng Y."/>
            <person name="Ran L."/>
            <person name="Shi X."/>
            <person name="Wang X."/>
            <person name="Wu Q."/>
            <person name="Li C."/>
            <person name="Ren X."/>
            <person name="Wang J."/>
            <person name="Wang X."/>
            <person name="Li D."/>
            <person name="Liu D."/>
            <person name="Zhang X."/>
            <person name="Ji Z."/>
            <person name="Zhao W."/>
            <person name="Sun Y."/>
            <person name="Zhang Z."/>
            <person name="Bao J."/>
            <person name="Han Y."/>
            <person name="Dong L."/>
            <person name="Ji J."/>
            <person name="Chen P."/>
            <person name="Wu S."/>
            <person name="Liu J."/>
            <person name="Xiao Y."/>
            <person name="Bu D."/>
            <person name="Tan J."/>
            <person name="Yang L."/>
            <person name="Ye C."/>
            <person name="Zhang J."/>
            <person name="Xu J."/>
            <person name="Zhou Y."/>
            <person name="Yu Y."/>
            <person name="Zhang B."/>
            <person name="Zhuang S."/>
            <person name="Wei H."/>
            <person name="Liu B."/>
            <person name="Lei M."/>
            <person name="Yu H."/>
            <person name="Li Y."/>
            <person name="Xu H."/>
            <person name="Wei S."/>
            <person name="He X."/>
            <person name="Fang L."/>
            <person name="Zhang Z."/>
            <person name="Zhang Y."/>
            <person name="Huang X."/>
            <person name="Su Z."/>
            <person name="Tong W."/>
            <person name="Li J."/>
            <person name="Tong Z."/>
            <person name="Li S."/>
            <person name="Ye J."/>
            <person name="Wang L."/>
            <person name="Fang L."/>
            <person name="Lei T."/>
            <person name="Chen C."/>
            <person name="Chen H."/>
            <person name="Xu Z."/>
            <person name="Li H."/>
            <person name="Huang H."/>
            <person name="Zhang F."/>
            <person name="Xu H."/>
            <person name="Li N."/>
            <person name="Zhao C."/>
            <person name="Li S."/>
            <person name="Dong L."/>
            <person name="Huang Y."/>
            <person name="Li L."/>
            <person name="Xi Y."/>
            <person name="Qi Q."/>
            <person name="Li W."/>
            <person name="Zhang B."/>
            <person name="Hu W."/>
            <person name="Zhang Y."/>
            <person name="Tian X."/>
            <person name="Jiao Y."/>
            <person name="Liang X."/>
            <person name="Jin J."/>
            <person name="Gao L."/>
            <person name="Zheng W."/>
            <person name="Hao B."/>
            <person name="Liu S."/>
            <person name="Wang W."/>
            <person name="Yuan L."/>
            <person name="Cao M."/>
            <person name="McDermott J."/>
            <person name="Samudrala R."/>
            <person name="Wang J."/>
            <person name="Wong G.K."/>
            <person name="Yang H."/>
        </authorList>
    </citation>
    <scope>NUCLEOTIDE SEQUENCE [LARGE SCALE GENOMIC DNA]</scope>
    <source>
        <strain evidence="9">cv. 93-11</strain>
    </source>
</reference>
<evidence type="ECO:0000256" key="2">
    <source>
        <dbReference type="ARBA" id="ARBA00022552"/>
    </source>
</evidence>
<feature type="compositionally biased region" description="Basic residues" evidence="6">
    <location>
        <begin position="96"/>
        <end position="108"/>
    </location>
</feature>
<keyword evidence="9" id="KW-1185">Reference proteome</keyword>
<comment type="subcellular location">
    <subcellularLocation>
        <location evidence="1">Nucleus</location>
        <location evidence="1">Nucleolus</location>
    </subcellularLocation>
</comment>
<evidence type="ECO:0000256" key="4">
    <source>
        <dbReference type="ARBA" id="ARBA00023242"/>
    </source>
</evidence>
<dbReference type="AlphaFoldDB" id="A2WZT8"/>
<keyword evidence="3" id="KW-0677">Repeat</keyword>
<dbReference type="PANTHER" id="PTHR23271:SF1">
    <property type="entry name" value="U3 SMALL NUCLEOLAR RNA-ASSOCIATED PROTEIN 6 HOMOLOG"/>
    <property type="match status" value="1"/>
</dbReference>
<evidence type="ECO:0000256" key="3">
    <source>
        <dbReference type="ARBA" id="ARBA00022737"/>
    </source>
</evidence>
<dbReference type="PANTHER" id="PTHR23271">
    <property type="entry name" value="HEPATOCELLULAR CARCINOMA-ASSOCIATED ANTIGEN 66"/>
    <property type="match status" value="1"/>
</dbReference>
<dbReference type="InterPro" id="IPR013949">
    <property type="entry name" value="Utp6"/>
</dbReference>
<dbReference type="Pfam" id="PF08640">
    <property type="entry name" value="U3_assoc_6"/>
    <property type="match status" value="1"/>
</dbReference>
<gene>
    <name evidence="8" type="ORF">OsI_05481</name>
</gene>
<dbReference type="Gramene" id="BGIOSGA007299-TA">
    <property type="protein sequence ID" value="BGIOSGA007299-PA"/>
    <property type="gene ID" value="BGIOSGA007299"/>
</dbReference>
<accession>A2WZT8</accession>
<keyword evidence="5" id="KW-0175">Coiled coil</keyword>
<evidence type="ECO:0000256" key="1">
    <source>
        <dbReference type="ARBA" id="ARBA00004604"/>
    </source>
</evidence>
<dbReference type="EMBL" id="CM000127">
    <property type="protein sequence ID" value="EAY84098.1"/>
    <property type="molecule type" value="Genomic_DNA"/>
</dbReference>
<protein>
    <recommendedName>
        <fullName evidence="7">U3 small nucleolar RNA-associated protein 6 N-terminal domain-containing protein</fullName>
    </recommendedName>
</protein>